<dbReference type="AlphaFoldDB" id="A0A6A7BUL5"/>
<evidence type="ECO:0000313" key="2">
    <source>
        <dbReference type="Proteomes" id="UP000799421"/>
    </source>
</evidence>
<name>A0A6A7BUL5_9PEZI</name>
<dbReference type="Pfam" id="PF11312">
    <property type="entry name" value="Methyltransf_34"/>
    <property type="match status" value="1"/>
</dbReference>
<organism evidence="1 2">
    <name type="scientific">Piedraia hortae CBS 480.64</name>
    <dbReference type="NCBI Taxonomy" id="1314780"/>
    <lineage>
        <taxon>Eukaryota</taxon>
        <taxon>Fungi</taxon>
        <taxon>Dikarya</taxon>
        <taxon>Ascomycota</taxon>
        <taxon>Pezizomycotina</taxon>
        <taxon>Dothideomycetes</taxon>
        <taxon>Dothideomycetidae</taxon>
        <taxon>Capnodiales</taxon>
        <taxon>Piedraiaceae</taxon>
        <taxon>Piedraia</taxon>
    </lineage>
</organism>
<accession>A0A6A7BUL5</accession>
<gene>
    <name evidence="1" type="ORF">K470DRAFT_133044</name>
</gene>
<sequence length="281" mass="31350">MHSSTNPHQQILNIFTSISRNNPPTRTIQGVKKHLYTRDFSAAFSTSDSCKAYVYRWSAGRSLAYYTILTSLQDSLPNPTDDSIRVHSLGGGAGAELVAFAAYANVRGIGLDISLYDLADWETTTSCLYKAIATPSVNALVARDVFKMRLRRCDVLAWTAEDAREYLRDAEVVTLCFTLNELYLASVPKTRLLLGNIASTVSKGAVLLIIDSPGSYSTVPVDGKLYPMSYLLDQTMEGSQCWEKVVSEKSRWCRLPKGSEALKYPIELENVRCQVHLYRRL</sequence>
<dbReference type="InterPro" id="IPR021463">
    <property type="entry name" value="Methyltransf_34"/>
</dbReference>
<dbReference type="Proteomes" id="UP000799421">
    <property type="component" value="Unassembled WGS sequence"/>
</dbReference>
<protein>
    <recommendedName>
        <fullName evidence="3">S-adenosyl-L-methionine-dependent methyltransferase</fullName>
    </recommendedName>
</protein>
<dbReference type="OrthoDB" id="6419443at2759"/>
<evidence type="ECO:0008006" key="3">
    <source>
        <dbReference type="Google" id="ProtNLM"/>
    </source>
</evidence>
<keyword evidence="2" id="KW-1185">Reference proteome</keyword>
<reference evidence="1" key="1">
    <citation type="journal article" date="2020" name="Stud. Mycol.">
        <title>101 Dothideomycetes genomes: a test case for predicting lifestyles and emergence of pathogens.</title>
        <authorList>
            <person name="Haridas S."/>
            <person name="Albert R."/>
            <person name="Binder M."/>
            <person name="Bloem J."/>
            <person name="Labutti K."/>
            <person name="Salamov A."/>
            <person name="Andreopoulos B."/>
            <person name="Baker S."/>
            <person name="Barry K."/>
            <person name="Bills G."/>
            <person name="Bluhm B."/>
            <person name="Cannon C."/>
            <person name="Castanera R."/>
            <person name="Culley D."/>
            <person name="Daum C."/>
            <person name="Ezra D."/>
            <person name="Gonzalez J."/>
            <person name="Henrissat B."/>
            <person name="Kuo A."/>
            <person name="Liang C."/>
            <person name="Lipzen A."/>
            <person name="Lutzoni F."/>
            <person name="Magnuson J."/>
            <person name="Mondo S."/>
            <person name="Nolan M."/>
            <person name="Ohm R."/>
            <person name="Pangilinan J."/>
            <person name="Park H.-J."/>
            <person name="Ramirez L."/>
            <person name="Alfaro M."/>
            <person name="Sun H."/>
            <person name="Tritt A."/>
            <person name="Yoshinaga Y."/>
            <person name="Zwiers L.-H."/>
            <person name="Turgeon B."/>
            <person name="Goodwin S."/>
            <person name="Spatafora J."/>
            <person name="Crous P."/>
            <person name="Grigoriev I."/>
        </authorList>
    </citation>
    <scope>NUCLEOTIDE SEQUENCE</scope>
    <source>
        <strain evidence="1">CBS 480.64</strain>
    </source>
</reference>
<evidence type="ECO:0000313" key="1">
    <source>
        <dbReference type="EMBL" id="KAF2858419.1"/>
    </source>
</evidence>
<proteinExistence type="predicted"/>
<dbReference type="EMBL" id="MU006010">
    <property type="protein sequence ID" value="KAF2858419.1"/>
    <property type="molecule type" value="Genomic_DNA"/>
</dbReference>